<evidence type="ECO:0000313" key="3">
    <source>
        <dbReference type="Proteomes" id="UP000280307"/>
    </source>
</evidence>
<protein>
    <recommendedName>
        <fullName evidence="1">TY-Chap central domain-containing protein</fullName>
    </recommendedName>
</protein>
<dbReference type="EMBL" id="RSAS01000076">
    <property type="protein sequence ID" value="RRR77129.1"/>
    <property type="molecule type" value="Genomic_DNA"/>
</dbReference>
<proteinExistence type="predicted"/>
<comment type="caution">
    <text evidence="2">The sequence shown here is derived from an EMBL/GenBank/DDBJ whole genome shotgun (WGS) entry which is preliminary data.</text>
</comment>
<evidence type="ECO:0000259" key="1">
    <source>
        <dbReference type="Pfam" id="PF22551"/>
    </source>
</evidence>
<reference evidence="2 3" key="1">
    <citation type="submission" date="2018-12" db="EMBL/GenBank/DDBJ databases">
        <title>Genome Sequence of Candidatus Viridilinea halotolerans isolated from saline sulfide-rich spring.</title>
        <authorList>
            <person name="Grouzdev D.S."/>
            <person name="Burganskaya E.I."/>
            <person name="Krutkina M.S."/>
            <person name="Sukhacheva M.V."/>
            <person name="Gorlenko V.M."/>
        </authorList>
    </citation>
    <scope>NUCLEOTIDE SEQUENCE [LARGE SCALE GENOMIC DNA]</scope>
    <source>
        <strain evidence="2">Chok-6</strain>
    </source>
</reference>
<evidence type="ECO:0000313" key="2">
    <source>
        <dbReference type="EMBL" id="RRR77129.1"/>
    </source>
</evidence>
<name>A0A426U9R0_9CHLR</name>
<dbReference type="Pfam" id="PF22551">
    <property type="entry name" value="TY-Chap1"/>
    <property type="match status" value="1"/>
</dbReference>
<sequence>MSIHAVANLRTTIDHYLRRHQISFEIDRDGDFALRQGSTKVFLRPLRWGDDQTIVKLFAPVAVNISHISLELTRFLLEENHNVLFGKFSLDFAHRAIWFEHVLLGDSLDADELLSAIISIAVTADKYDNQVAKYTGGSTFL</sequence>
<organism evidence="2 3">
    <name type="scientific">Candidatus Viridilinea halotolerans</name>
    <dbReference type="NCBI Taxonomy" id="2491704"/>
    <lineage>
        <taxon>Bacteria</taxon>
        <taxon>Bacillati</taxon>
        <taxon>Chloroflexota</taxon>
        <taxon>Chloroflexia</taxon>
        <taxon>Chloroflexales</taxon>
        <taxon>Chloroflexineae</taxon>
        <taxon>Oscillochloridaceae</taxon>
        <taxon>Candidatus Viridilinea</taxon>
    </lineage>
</organism>
<dbReference type="Proteomes" id="UP000280307">
    <property type="component" value="Unassembled WGS sequence"/>
</dbReference>
<gene>
    <name evidence="2" type="ORF">EI684_01850</name>
</gene>
<dbReference type="InterPro" id="IPR054343">
    <property type="entry name" value="TY-Chap_M"/>
</dbReference>
<accession>A0A426U9R0</accession>
<dbReference type="AlphaFoldDB" id="A0A426U9R0"/>
<feature type="domain" description="TY-Chap central" evidence="1">
    <location>
        <begin position="9"/>
        <end position="141"/>
    </location>
</feature>
<dbReference type="SUPFAM" id="SSF69635">
    <property type="entry name" value="Type III secretory system chaperone-like"/>
    <property type="match status" value="1"/>
</dbReference>
<dbReference type="Gene3D" id="3.30.1460.10">
    <property type="match status" value="1"/>
</dbReference>